<gene>
    <name evidence="1" type="ORF">H8S75_13400</name>
</gene>
<dbReference type="EMBL" id="JACOPB010000005">
    <property type="protein sequence ID" value="MBC5708949.1"/>
    <property type="molecule type" value="Genomic_DNA"/>
</dbReference>
<comment type="caution">
    <text evidence="1">The sequence shown here is derived from an EMBL/GenBank/DDBJ whole genome shotgun (WGS) entry which is preliminary data.</text>
</comment>
<accession>A0ABR7H6X1</accession>
<reference evidence="1 2" key="1">
    <citation type="submission" date="2020-08" db="EMBL/GenBank/DDBJ databases">
        <title>Genome public.</title>
        <authorList>
            <person name="Liu C."/>
            <person name="Sun Q."/>
        </authorList>
    </citation>
    <scope>NUCLEOTIDE SEQUENCE [LARGE SCALE GENOMIC DNA]</scope>
    <source>
        <strain evidence="1 2">NSJ-66</strain>
    </source>
</reference>
<evidence type="ECO:0000313" key="2">
    <source>
        <dbReference type="Proteomes" id="UP000634672"/>
    </source>
</evidence>
<sequence>MKEINVQMITLEQVNIIETVPQKESDSNFTDADYRHLAARKHEGDENGNTWCKFASLQIPLESEALGLTDVVIGDSRTVSVKESESNVQCEHGEIIVARKHHGDENGTTEYTIAQVYARINTTKILIPCVAINPEERTCKESDGSYMEIAGKCMVGRRHNGDENKNTTYTFAHIAVPYVSVMR</sequence>
<protein>
    <submittedName>
        <fullName evidence="1">Uncharacterized protein</fullName>
    </submittedName>
</protein>
<name>A0ABR7H6X1_9FIRM</name>
<dbReference type="RefSeq" id="WP_187022055.1">
    <property type="nucleotide sequence ID" value="NZ_JACOPB010000005.1"/>
</dbReference>
<organism evidence="1 2">
    <name type="scientific">Hungatella hominis</name>
    <dbReference type="NCBI Taxonomy" id="2763050"/>
    <lineage>
        <taxon>Bacteria</taxon>
        <taxon>Bacillati</taxon>
        <taxon>Bacillota</taxon>
        <taxon>Clostridia</taxon>
        <taxon>Lachnospirales</taxon>
        <taxon>Lachnospiraceae</taxon>
        <taxon>Hungatella</taxon>
    </lineage>
</organism>
<evidence type="ECO:0000313" key="1">
    <source>
        <dbReference type="EMBL" id="MBC5708949.1"/>
    </source>
</evidence>
<proteinExistence type="predicted"/>
<keyword evidence="2" id="KW-1185">Reference proteome</keyword>
<dbReference type="Proteomes" id="UP000634672">
    <property type="component" value="Unassembled WGS sequence"/>
</dbReference>